<dbReference type="PANTHER" id="PTHR11474">
    <property type="entry name" value="TYROSINASE FAMILY MEMBER"/>
    <property type="match status" value="1"/>
</dbReference>
<dbReference type="PROSITE" id="PS00498">
    <property type="entry name" value="TYROSINASE_2"/>
    <property type="match status" value="1"/>
</dbReference>
<evidence type="ECO:0000256" key="6">
    <source>
        <dbReference type="ARBA" id="ARBA00023008"/>
    </source>
</evidence>
<sequence>MCARVRKEAELIHGSWHFFTWHRAYLYFYERILGKLINDTSFTIPFWNWDDPAGMSIPAIYRDNTSSLFNPTRYPAALNFTVSVAAKEAALPAPSTTRSSAISASSAVSSLPPPIPLPSSLAAHYSPEATTSPASVSPIENFPHNPVHLTTGSDMSVVTKAAVDPLFLPHHANIDRLWAIWDGLQGSISKVFDDADFLDASFLFWDEKMQRDDDTQELYYIDMRNLGYVYENVPLKWMNTETTVEDETRILCLRNFSQPKPASAGGMKFPLRLSSAVRVKVRRAPGESGGEKLVVFEIELDGRDESGGGGGRAQAGSFIHMERSSDKKIAITTEMQVGIAEVIKQIGAATDDRLVVTLDPKTGVRR</sequence>
<feature type="domain" description="Tyrosinase copper-binding" evidence="9">
    <location>
        <begin position="164"/>
        <end position="175"/>
    </location>
</feature>
<comment type="similarity">
    <text evidence="2">Belongs to the tyrosinase family.</text>
</comment>
<comment type="cofactor">
    <cofactor evidence="1">
        <name>Cu(2+)</name>
        <dbReference type="ChEBI" id="CHEBI:29036"/>
    </cofactor>
</comment>
<reference evidence="10 11" key="1">
    <citation type="journal article" date="2022" name="Nat. Plants">
        <title>Genomes of leafy and leafless Platanthera orchids illuminate the evolution of mycoheterotrophy.</title>
        <authorList>
            <person name="Li M.H."/>
            <person name="Liu K.W."/>
            <person name="Li Z."/>
            <person name="Lu H.C."/>
            <person name="Ye Q.L."/>
            <person name="Zhang D."/>
            <person name="Wang J.Y."/>
            <person name="Li Y.F."/>
            <person name="Zhong Z.M."/>
            <person name="Liu X."/>
            <person name="Yu X."/>
            <person name="Liu D.K."/>
            <person name="Tu X.D."/>
            <person name="Liu B."/>
            <person name="Hao Y."/>
            <person name="Liao X.Y."/>
            <person name="Jiang Y.T."/>
            <person name="Sun W.H."/>
            <person name="Chen J."/>
            <person name="Chen Y.Q."/>
            <person name="Ai Y."/>
            <person name="Zhai J.W."/>
            <person name="Wu S.S."/>
            <person name="Zhou Z."/>
            <person name="Hsiao Y.Y."/>
            <person name="Wu W.L."/>
            <person name="Chen Y.Y."/>
            <person name="Lin Y.F."/>
            <person name="Hsu J.L."/>
            <person name="Li C.Y."/>
            <person name="Wang Z.W."/>
            <person name="Zhao X."/>
            <person name="Zhong W.Y."/>
            <person name="Ma X.K."/>
            <person name="Ma L."/>
            <person name="Huang J."/>
            <person name="Chen G.Z."/>
            <person name="Huang M.Z."/>
            <person name="Huang L."/>
            <person name="Peng D.H."/>
            <person name="Luo Y.B."/>
            <person name="Zou S.Q."/>
            <person name="Chen S.P."/>
            <person name="Lan S."/>
            <person name="Tsai W.C."/>
            <person name="Van de Peer Y."/>
            <person name="Liu Z.J."/>
        </authorList>
    </citation>
    <scope>NUCLEOTIDE SEQUENCE [LARGE SCALE GENOMIC DNA]</scope>
    <source>
        <strain evidence="10">Lor288</strain>
    </source>
</reference>
<dbReference type="PROSITE" id="PS00497">
    <property type="entry name" value="TYROSINASE_1"/>
    <property type="match status" value="1"/>
</dbReference>
<evidence type="ECO:0000313" key="10">
    <source>
        <dbReference type="EMBL" id="KAK8965327.1"/>
    </source>
</evidence>
<dbReference type="InterPro" id="IPR002227">
    <property type="entry name" value="Tyrosinase_Cu-bd"/>
</dbReference>
<dbReference type="InterPro" id="IPR022740">
    <property type="entry name" value="Polyphenol_oxidase_C"/>
</dbReference>
<dbReference type="SUPFAM" id="SSF48056">
    <property type="entry name" value="Di-copper centre-containing domain"/>
    <property type="match status" value="1"/>
</dbReference>
<keyword evidence="4" id="KW-0883">Thioether bond</keyword>
<evidence type="ECO:0000259" key="8">
    <source>
        <dbReference type="PROSITE" id="PS00497"/>
    </source>
</evidence>
<dbReference type="InterPro" id="IPR050316">
    <property type="entry name" value="Tyrosinase/Hemocyanin"/>
</dbReference>
<dbReference type="EMBL" id="JBBWWR010000006">
    <property type="protein sequence ID" value="KAK8965327.1"/>
    <property type="molecule type" value="Genomic_DNA"/>
</dbReference>
<keyword evidence="7" id="KW-1015">Disulfide bond</keyword>
<dbReference type="Pfam" id="PF12143">
    <property type="entry name" value="PPO1_KFDV"/>
    <property type="match status" value="1"/>
</dbReference>
<dbReference type="InterPro" id="IPR008922">
    <property type="entry name" value="Di-copper_centre_dom_sf"/>
</dbReference>
<evidence type="ECO:0000256" key="3">
    <source>
        <dbReference type="ARBA" id="ARBA00022723"/>
    </source>
</evidence>
<gene>
    <name evidence="10" type="ORF">KSP40_PGU001626</name>
</gene>
<keyword evidence="5" id="KW-0560">Oxidoreductase</keyword>
<organism evidence="10 11">
    <name type="scientific">Platanthera guangdongensis</name>
    <dbReference type="NCBI Taxonomy" id="2320717"/>
    <lineage>
        <taxon>Eukaryota</taxon>
        <taxon>Viridiplantae</taxon>
        <taxon>Streptophyta</taxon>
        <taxon>Embryophyta</taxon>
        <taxon>Tracheophyta</taxon>
        <taxon>Spermatophyta</taxon>
        <taxon>Magnoliopsida</taxon>
        <taxon>Liliopsida</taxon>
        <taxon>Asparagales</taxon>
        <taxon>Orchidaceae</taxon>
        <taxon>Orchidoideae</taxon>
        <taxon>Orchideae</taxon>
        <taxon>Orchidinae</taxon>
        <taxon>Platanthera</taxon>
    </lineage>
</organism>
<evidence type="ECO:0000256" key="2">
    <source>
        <dbReference type="ARBA" id="ARBA00009928"/>
    </source>
</evidence>
<evidence type="ECO:0000313" key="11">
    <source>
        <dbReference type="Proteomes" id="UP001412067"/>
    </source>
</evidence>
<dbReference type="PANTHER" id="PTHR11474:SF76">
    <property type="entry name" value="SHKT DOMAIN-CONTAINING PROTEIN"/>
    <property type="match status" value="1"/>
</dbReference>
<dbReference type="InterPro" id="IPR022739">
    <property type="entry name" value="Polyphenol_oxidase_cen"/>
</dbReference>
<keyword evidence="3" id="KW-0479">Metal-binding</keyword>
<dbReference type="Proteomes" id="UP001412067">
    <property type="component" value="Unassembled WGS sequence"/>
</dbReference>
<protein>
    <recommendedName>
        <fullName evidence="8 9">Tyrosinase copper-binding domain-containing protein</fullName>
    </recommendedName>
</protein>
<proteinExistence type="inferred from homology"/>
<dbReference type="PRINTS" id="PR00092">
    <property type="entry name" value="TYROSINASE"/>
</dbReference>
<dbReference type="Pfam" id="PF12142">
    <property type="entry name" value="PPO1_DWL"/>
    <property type="match status" value="1"/>
</dbReference>
<name>A0ABR2MME6_9ASPA</name>
<comment type="caution">
    <text evidence="10">The sequence shown here is derived from an EMBL/GenBank/DDBJ whole genome shotgun (WGS) entry which is preliminary data.</text>
</comment>
<dbReference type="Pfam" id="PF00264">
    <property type="entry name" value="Tyrosinase"/>
    <property type="match status" value="1"/>
</dbReference>
<evidence type="ECO:0000256" key="5">
    <source>
        <dbReference type="ARBA" id="ARBA00023002"/>
    </source>
</evidence>
<feature type="domain" description="Tyrosinase copper-binding" evidence="8">
    <location>
        <begin position="13"/>
        <end position="30"/>
    </location>
</feature>
<keyword evidence="6" id="KW-0186">Copper</keyword>
<evidence type="ECO:0000256" key="4">
    <source>
        <dbReference type="ARBA" id="ARBA00022784"/>
    </source>
</evidence>
<dbReference type="Gene3D" id="1.10.1280.10">
    <property type="entry name" value="Di-copper center containing domain from catechol oxidase"/>
    <property type="match status" value="1"/>
</dbReference>
<evidence type="ECO:0000259" key="9">
    <source>
        <dbReference type="PROSITE" id="PS00498"/>
    </source>
</evidence>
<evidence type="ECO:0000256" key="7">
    <source>
        <dbReference type="ARBA" id="ARBA00023157"/>
    </source>
</evidence>
<accession>A0ABR2MME6</accession>
<evidence type="ECO:0000256" key="1">
    <source>
        <dbReference type="ARBA" id="ARBA00001973"/>
    </source>
</evidence>
<keyword evidence="11" id="KW-1185">Reference proteome</keyword>